<dbReference type="Proteomes" id="UP000297245">
    <property type="component" value="Unassembled WGS sequence"/>
</dbReference>
<sequence>MTSLAEHPSNYSPVEVFGRYAGVMAIPGYLFGGLPRVHVFGPTGCPRYHERFTVVGVPRIPCPFNVHWNPKLGRASSALPAGWERASSALPSHPVQRVALAFSLCRNERLPLFLPV</sequence>
<name>A0A4S8M7H7_DENBC</name>
<evidence type="ECO:0000313" key="1">
    <source>
        <dbReference type="EMBL" id="THU98100.1"/>
    </source>
</evidence>
<dbReference type="EMBL" id="ML179143">
    <property type="protein sequence ID" value="THU98100.1"/>
    <property type="molecule type" value="Genomic_DNA"/>
</dbReference>
<reference evidence="1 2" key="1">
    <citation type="journal article" date="2019" name="Nat. Ecol. Evol.">
        <title>Megaphylogeny resolves global patterns of mushroom evolution.</title>
        <authorList>
            <person name="Varga T."/>
            <person name="Krizsan K."/>
            <person name="Foldi C."/>
            <person name="Dima B."/>
            <person name="Sanchez-Garcia M."/>
            <person name="Sanchez-Ramirez S."/>
            <person name="Szollosi G.J."/>
            <person name="Szarkandi J.G."/>
            <person name="Papp V."/>
            <person name="Albert L."/>
            <person name="Andreopoulos W."/>
            <person name="Angelini C."/>
            <person name="Antonin V."/>
            <person name="Barry K.W."/>
            <person name="Bougher N.L."/>
            <person name="Buchanan P."/>
            <person name="Buyck B."/>
            <person name="Bense V."/>
            <person name="Catcheside P."/>
            <person name="Chovatia M."/>
            <person name="Cooper J."/>
            <person name="Damon W."/>
            <person name="Desjardin D."/>
            <person name="Finy P."/>
            <person name="Geml J."/>
            <person name="Haridas S."/>
            <person name="Hughes K."/>
            <person name="Justo A."/>
            <person name="Karasinski D."/>
            <person name="Kautmanova I."/>
            <person name="Kiss B."/>
            <person name="Kocsube S."/>
            <person name="Kotiranta H."/>
            <person name="LaButti K.M."/>
            <person name="Lechner B.E."/>
            <person name="Liimatainen K."/>
            <person name="Lipzen A."/>
            <person name="Lukacs Z."/>
            <person name="Mihaltcheva S."/>
            <person name="Morgado L.N."/>
            <person name="Niskanen T."/>
            <person name="Noordeloos M.E."/>
            <person name="Ohm R.A."/>
            <person name="Ortiz-Santana B."/>
            <person name="Ovrebo C."/>
            <person name="Racz N."/>
            <person name="Riley R."/>
            <person name="Savchenko A."/>
            <person name="Shiryaev A."/>
            <person name="Soop K."/>
            <person name="Spirin V."/>
            <person name="Szebenyi C."/>
            <person name="Tomsovsky M."/>
            <person name="Tulloss R.E."/>
            <person name="Uehling J."/>
            <person name="Grigoriev I.V."/>
            <person name="Vagvolgyi C."/>
            <person name="Papp T."/>
            <person name="Martin F.M."/>
            <person name="Miettinen O."/>
            <person name="Hibbett D.S."/>
            <person name="Nagy L.G."/>
        </authorList>
    </citation>
    <scope>NUCLEOTIDE SEQUENCE [LARGE SCALE GENOMIC DNA]</scope>
    <source>
        <strain evidence="1 2">CBS 962.96</strain>
    </source>
</reference>
<proteinExistence type="predicted"/>
<protein>
    <submittedName>
        <fullName evidence="1">Uncharacterized protein</fullName>
    </submittedName>
</protein>
<dbReference type="AlphaFoldDB" id="A0A4S8M7H7"/>
<accession>A0A4S8M7H7</accession>
<gene>
    <name evidence="1" type="ORF">K435DRAFT_857026</name>
</gene>
<organism evidence="1 2">
    <name type="scientific">Dendrothele bispora (strain CBS 962.96)</name>
    <dbReference type="NCBI Taxonomy" id="1314807"/>
    <lineage>
        <taxon>Eukaryota</taxon>
        <taxon>Fungi</taxon>
        <taxon>Dikarya</taxon>
        <taxon>Basidiomycota</taxon>
        <taxon>Agaricomycotina</taxon>
        <taxon>Agaricomycetes</taxon>
        <taxon>Agaricomycetidae</taxon>
        <taxon>Agaricales</taxon>
        <taxon>Agaricales incertae sedis</taxon>
        <taxon>Dendrothele</taxon>
    </lineage>
</organism>
<evidence type="ECO:0000313" key="2">
    <source>
        <dbReference type="Proteomes" id="UP000297245"/>
    </source>
</evidence>
<keyword evidence="2" id="KW-1185">Reference proteome</keyword>